<accession>A0A077NA16</accession>
<protein>
    <submittedName>
        <fullName evidence="1">Uncharacterized protein</fullName>
    </submittedName>
</protein>
<gene>
    <name evidence="1" type="ORF">XBP1_650048</name>
</gene>
<dbReference type="AlphaFoldDB" id="A0A077NA16"/>
<dbReference type="EMBL" id="CBSW010000271">
    <property type="protein sequence ID" value="CDG98966.1"/>
    <property type="molecule type" value="Genomic_DNA"/>
</dbReference>
<proteinExistence type="predicted"/>
<organism evidence="1">
    <name type="scientific">Xenorhabdus bovienii str. puntauvense</name>
    <dbReference type="NCBI Taxonomy" id="1398201"/>
    <lineage>
        <taxon>Bacteria</taxon>
        <taxon>Pseudomonadati</taxon>
        <taxon>Pseudomonadota</taxon>
        <taxon>Gammaproteobacteria</taxon>
        <taxon>Enterobacterales</taxon>
        <taxon>Morganellaceae</taxon>
        <taxon>Xenorhabdus</taxon>
    </lineage>
</organism>
<dbReference type="RefSeq" id="WP_038213730.1">
    <property type="nucleotide sequence ID" value="NZ_CAWLWN010000062.1"/>
</dbReference>
<comment type="caution">
    <text evidence="1">The sequence shown here is derived from an EMBL/GenBank/DDBJ whole genome shotgun (WGS) entry which is preliminary data.</text>
</comment>
<sequence length="189" mass="21908">MYNSYKLSEINFLNDKHYALYQVGKPRQTWDCELNWKLVANDLIPERLRDTAVTVASLSDNVEILGMENAAGLLLQSNDFFLKIGLAQAVNDEARHSELFAKYAILANGKIKDLSRTRDIYLEHFAELKTFEDIDVFIIARIGEKSAYFFSFMLISHIDINQNSKLVRCQELLNHNNFRVGVYVYQYLI</sequence>
<evidence type="ECO:0000313" key="1">
    <source>
        <dbReference type="EMBL" id="CDG98966.1"/>
    </source>
</evidence>
<dbReference type="HOGENOM" id="CLU_1433982_0_0_6"/>
<name>A0A077NA16_XENBV</name>
<dbReference type="Proteomes" id="UP000028511">
    <property type="component" value="Unassembled WGS sequence"/>
</dbReference>
<reference evidence="1" key="1">
    <citation type="submission" date="2013-07" db="EMBL/GenBank/DDBJ databases">
        <title>Sub-species coevolution in mutualistic symbiosis.</title>
        <authorList>
            <person name="Murfin K."/>
            <person name="Klassen J."/>
            <person name="Lee M."/>
            <person name="Forst S."/>
            <person name="Stock P."/>
            <person name="Goodrich-Blair H."/>
        </authorList>
    </citation>
    <scope>NUCLEOTIDE SEQUENCE [LARGE SCALE GENOMIC DNA]</scope>
    <source>
        <strain evidence="1">Puntauvense</strain>
    </source>
</reference>